<reference evidence="1 2" key="1">
    <citation type="submission" date="2019-04" db="EMBL/GenBank/DDBJ databases">
        <title>Geobacter oryzae sp. nov., ferric-reducing bacteria isolated from paddy soil.</title>
        <authorList>
            <person name="Xu Z."/>
            <person name="Masuda Y."/>
            <person name="Itoh H."/>
            <person name="Senoo K."/>
        </authorList>
    </citation>
    <scope>NUCLEOTIDE SEQUENCE [LARGE SCALE GENOMIC DNA]</scope>
    <source>
        <strain evidence="1 2">Red111</strain>
    </source>
</reference>
<protein>
    <recommendedName>
        <fullName evidence="3">DUF1990 domain-containing protein</fullName>
    </recommendedName>
</protein>
<dbReference type="AlphaFoldDB" id="A0A4S1CE64"/>
<evidence type="ECO:0000313" key="1">
    <source>
        <dbReference type="EMBL" id="TGU71711.1"/>
    </source>
</evidence>
<dbReference type="EMBL" id="SRSC01000003">
    <property type="protein sequence ID" value="TGU71711.1"/>
    <property type="molecule type" value="Genomic_DNA"/>
</dbReference>
<comment type="caution">
    <text evidence="1">The sequence shown here is derived from an EMBL/GenBank/DDBJ whole genome shotgun (WGS) entry which is preliminary data.</text>
</comment>
<name>A0A4S1CE64_9BACT</name>
<proteinExistence type="predicted"/>
<dbReference type="Proteomes" id="UP000306416">
    <property type="component" value="Unassembled WGS sequence"/>
</dbReference>
<keyword evidence="2" id="KW-1185">Reference proteome</keyword>
<evidence type="ECO:0000313" key="2">
    <source>
        <dbReference type="Proteomes" id="UP000306416"/>
    </source>
</evidence>
<gene>
    <name evidence="1" type="ORF">E4633_15525</name>
</gene>
<sequence>MPHPPTKHLEIFHQQILLPDSSVFSVQWIDLPASVSLRAAPPFLLEHYFKVVRRATFGMITPVADADGVRFRVTGPGLSLLSFAPPSFETIEGARAVHLYICGGFLVQPGECDNGMFSLVTAPAGDGVRVTVRLSDYCPLLLGSRTPSRLRKLLYGWTQSYLHKVVTVRYLASLYRELTGVTPHVRVTRVQVRQGTDI</sequence>
<dbReference type="RefSeq" id="WP_135871540.1">
    <property type="nucleotide sequence ID" value="NZ_SRSC01000003.1"/>
</dbReference>
<organism evidence="1 2">
    <name type="scientific">Geomonas terrae</name>
    <dbReference type="NCBI Taxonomy" id="2562681"/>
    <lineage>
        <taxon>Bacteria</taxon>
        <taxon>Pseudomonadati</taxon>
        <taxon>Thermodesulfobacteriota</taxon>
        <taxon>Desulfuromonadia</taxon>
        <taxon>Geobacterales</taxon>
        <taxon>Geobacteraceae</taxon>
        <taxon>Geomonas</taxon>
    </lineage>
</organism>
<accession>A0A4S1CE64</accession>
<evidence type="ECO:0008006" key="3">
    <source>
        <dbReference type="Google" id="ProtNLM"/>
    </source>
</evidence>